<comment type="caution">
    <text evidence="1">The sequence shown here is derived from an EMBL/GenBank/DDBJ whole genome shotgun (WGS) entry which is preliminary data.</text>
</comment>
<name>A0ABW3HZK7_9FLAO</name>
<accession>A0ABW3HZK7</accession>
<dbReference type="EMBL" id="JBHTJM010000002">
    <property type="protein sequence ID" value="MFD0962973.1"/>
    <property type="molecule type" value="Genomic_DNA"/>
</dbReference>
<keyword evidence="2" id="KW-1185">Reference proteome</keyword>
<dbReference type="Proteomes" id="UP001596997">
    <property type="component" value="Unassembled WGS sequence"/>
</dbReference>
<sequence>MKKKNVYKDELIKQLNIDLKQTKEQIVNNLYSIKHEQDEFPEQYGIIDSLAKKFNHHVKNLETKILELNNEDEIRHSINMFKKHILKTQKNKHLISMLKRKIKTLEPSENELDIETHKQIIILKIKKFELEFYQLLNTSRSCGAYELPNSSIKVIRKNDSIVKFIVNSEIIRHFPNRYDYNFIYLKNISGDNSKTIPVIKKENLYDVYSFEIKDKENSSFKLDIDIVNSHASPTNATESFSREIKIGEQRPFTLLDTIYK</sequence>
<dbReference type="RefSeq" id="WP_377713173.1">
    <property type="nucleotide sequence ID" value="NZ_JBHTJM010000002.1"/>
</dbReference>
<gene>
    <name evidence="1" type="ORF">ACFQ1O_03030</name>
</gene>
<organism evidence="1 2">
    <name type="scientific">Pseudofulvibacter geojedonensis</name>
    <dbReference type="NCBI Taxonomy" id="1123758"/>
    <lineage>
        <taxon>Bacteria</taxon>
        <taxon>Pseudomonadati</taxon>
        <taxon>Bacteroidota</taxon>
        <taxon>Flavobacteriia</taxon>
        <taxon>Flavobacteriales</taxon>
        <taxon>Flavobacteriaceae</taxon>
        <taxon>Pseudofulvibacter</taxon>
    </lineage>
</organism>
<proteinExistence type="predicted"/>
<evidence type="ECO:0000313" key="2">
    <source>
        <dbReference type="Proteomes" id="UP001596997"/>
    </source>
</evidence>
<protein>
    <submittedName>
        <fullName evidence="1">Uncharacterized protein</fullName>
    </submittedName>
</protein>
<evidence type="ECO:0000313" key="1">
    <source>
        <dbReference type="EMBL" id="MFD0962973.1"/>
    </source>
</evidence>
<reference evidence="2" key="1">
    <citation type="journal article" date="2019" name="Int. J. Syst. Evol. Microbiol.">
        <title>The Global Catalogue of Microorganisms (GCM) 10K type strain sequencing project: providing services to taxonomists for standard genome sequencing and annotation.</title>
        <authorList>
            <consortium name="The Broad Institute Genomics Platform"/>
            <consortium name="The Broad Institute Genome Sequencing Center for Infectious Disease"/>
            <person name="Wu L."/>
            <person name="Ma J."/>
        </authorList>
    </citation>
    <scope>NUCLEOTIDE SEQUENCE [LARGE SCALE GENOMIC DNA]</scope>
    <source>
        <strain evidence="2">CCUG 62114</strain>
    </source>
</reference>